<dbReference type="AlphaFoldDB" id="A0AAN7GWT5"/>
<reference evidence="3" key="1">
    <citation type="journal article" date="2023" name="Mol. Phylogenet. Evol.">
        <title>Genome-scale phylogeny and comparative genomics of the fungal order Sordariales.</title>
        <authorList>
            <person name="Hensen N."/>
            <person name="Bonometti L."/>
            <person name="Westerberg I."/>
            <person name="Brannstrom I.O."/>
            <person name="Guillou S."/>
            <person name="Cros-Aarteil S."/>
            <person name="Calhoun S."/>
            <person name="Haridas S."/>
            <person name="Kuo A."/>
            <person name="Mondo S."/>
            <person name="Pangilinan J."/>
            <person name="Riley R."/>
            <person name="LaButti K."/>
            <person name="Andreopoulos B."/>
            <person name="Lipzen A."/>
            <person name="Chen C."/>
            <person name="Yan M."/>
            <person name="Daum C."/>
            <person name="Ng V."/>
            <person name="Clum A."/>
            <person name="Steindorff A."/>
            <person name="Ohm R.A."/>
            <person name="Martin F."/>
            <person name="Silar P."/>
            <person name="Natvig D.O."/>
            <person name="Lalanne C."/>
            <person name="Gautier V."/>
            <person name="Ament-Velasquez S.L."/>
            <person name="Kruys A."/>
            <person name="Hutchinson M.I."/>
            <person name="Powell A.J."/>
            <person name="Barry K."/>
            <person name="Miller A.N."/>
            <person name="Grigoriev I.V."/>
            <person name="Debuchy R."/>
            <person name="Gladieux P."/>
            <person name="Hiltunen Thoren M."/>
            <person name="Johannesson H."/>
        </authorList>
    </citation>
    <scope>NUCLEOTIDE SEQUENCE</scope>
    <source>
        <strain evidence="3">CBS 990.96</strain>
    </source>
</reference>
<gene>
    <name evidence="3" type="ORF">QBC38DRAFT_442601</name>
</gene>
<feature type="signal peptide" evidence="2">
    <location>
        <begin position="1"/>
        <end position="29"/>
    </location>
</feature>
<feature type="compositionally biased region" description="Polar residues" evidence="1">
    <location>
        <begin position="202"/>
        <end position="211"/>
    </location>
</feature>
<feature type="region of interest" description="Disordered" evidence="1">
    <location>
        <begin position="189"/>
        <end position="211"/>
    </location>
</feature>
<feature type="region of interest" description="Disordered" evidence="1">
    <location>
        <begin position="77"/>
        <end position="135"/>
    </location>
</feature>
<accession>A0AAN7GWT5</accession>
<keyword evidence="4" id="KW-1185">Reference proteome</keyword>
<comment type="caution">
    <text evidence="3">The sequence shown here is derived from an EMBL/GenBank/DDBJ whole genome shotgun (WGS) entry which is preliminary data.</text>
</comment>
<organism evidence="3 4">
    <name type="scientific">Podospora fimiseda</name>
    <dbReference type="NCBI Taxonomy" id="252190"/>
    <lineage>
        <taxon>Eukaryota</taxon>
        <taxon>Fungi</taxon>
        <taxon>Dikarya</taxon>
        <taxon>Ascomycota</taxon>
        <taxon>Pezizomycotina</taxon>
        <taxon>Sordariomycetes</taxon>
        <taxon>Sordariomycetidae</taxon>
        <taxon>Sordariales</taxon>
        <taxon>Podosporaceae</taxon>
        <taxon>Podospora</taxon>
    </lineage>
</organism>
<evidence type="ECO:0000256" key="2">
    <source>
        <dbReference type="SAM" id="SignalP"/>
    </source>
</evidence>
<feature type="compositionally biased region" description="Low complexity" evidence="1">
    <location>
        <begin position="114"/>
        <end position="126"/>
    </location>
</feature>
<protein>
    <submittedName>
        <fullName evidence="3">Uncharacterized protein</fullName>
    </submittedName>
</protein>
<reference evidence="3" key="2">
    <citation type="submission" date="2023-05" db="EMBL/GenBank/DDBJ databases">
        <authorList>
            <consortium name="Lawrence Berkeley National Laboratory"/>
            <person name="Steindorff A."/>
            <person name="Hensen N."/>
            <person name="Bonometti L."/>
            <person name="Westerberg I."/>
            <person name="Brannstrom I.O."/>
            <person name="Guillou S."/>
            <person name="Cros-Aarteil S."/>
            <person name="Calhoun S."/>
            <person name="Haridas S."/>
            <person name="Kuo A."/>
            <person name="Mondo S."/>
            <person name="Pangilinan J."/>
            <person name="Riley R."/>
            <person name="Labutti K."/>
            <person name="Andreopoulos B."/>
            <person name="Lipzen A."/>
            <person name="Chen C."/>
            <person name="Yanf M."/>
            <person name="Daum C."/>
            <person name="Ng V."/>
            <person name="Clum A."/>
            <person name="Ohm R."/>
            <person name="Martin F."/>
            <person name="Silar P."/>
            <person name="Natvig D."/>
            <person name="Lalanne C."/>
            <person name="Gautier V."/>
            <person name="Ament-Velasquez S.L."/>
            <person name="Kruys A."/>
            <person name="Hutchinson M.I."/>
            <person name="Powell A.J."/>
            <person name="Barry K."/>
            <person name="Miller A.N."/>
            <person name="Grigoriev I.V."/>
            <person name="Debuchy R."/>
            <person name="Gladieux P."/>
            <person name="Thoren M.H."/>
            <person name="Johannesson H."/>
        </authorList>
    </citation>
    <scope>NUCLEOTIDE SEQUENCE</scope>
    <source>
        <strain evidence="3">CBS 990.96</strain>
    </source>
</reference>
<evidence type="ECO:0000256" key="1">
    <source>
        <dbReference type="SAM" id="MobiDB-lite"/>
    </source>
</evidence>
<dbReference type="Proteomes" id="UP001301958">
    <property type="component" value="Unassembled WGS sequence"/>
</dbReference>
<keyword evidence="2" id="KW-0732">Signal</keyword>
<evidence type="ECO:0000313" key="3">
    <source>
        <dbReference type="EMBL" id="KAK4228676.1"/>
    </source>
</evidence>
<evidence type="ECO:0000313" key="4">
    <source>
        <dbReference type="Proteomes" id="UP001301958"/>
    </source>
</evidence>
<proteinExistence type="predicted"/>
<feature type="chain" id="PRO_5042966924" evidence="2">
    <location>
        <begin position="30"/>
        <end position="281"/>
    </location>
</feature>
<name>A0AAN7GWT5_9PEZI</name>
<sequence length="281" mass="30892">MFPIIKITRLVFFLNLYVNLLHFPVPTTSTQTTSVTTITVIQVVTATPKASIPASVIARKFKLPKLPSPVGGLLSKAFGGNSPKAHNDPPAPVTSARKHDPITKSDPVTKSTNAVVSTAHSASETATTRRDTASTAITNTARDILSSTKDHSIPKDTTVTKDNTLTRHNTLTKDNTITKDRTITKGNTITTGTKARGLGHTPKTSKSHPITKSQIKVQNQASLLLPSTKTFFKTSSHQIPQFNKNSLYTINNNHHTMSHNPNCHFRYFDLFEQQYRRSVRV</sequence>
<dbReference type="EMBL" id="MU865316">
    <property type="protein sequence ID" value="KAK4228676.1"/>
    <property type="molecule type" value="Genomic_DNA"/>
</dbReference>